<evidence type="ECO:0000313" key="6">
    <source>
        <dbReference type="Proteomes" id="UP001230156"/>
    </source>
</evidence>
<evidence type="ECO:0000256" key="4">
    <source>
        <dbReference type="SAM" id="SignalP"/>
    </source>
</evidence>
<dbReference type="CDD" id="cd06911">
    <property type="entry name" value="VirB9_CagX_TrbG"/>
    <property type="match status" value="1"/>
</dbReference>
<reference evidence="6" key="1">
    <citation type="submission" date="2023-08" db="EMBL/GenBank/DDBJ databases">
        <title>Rhodospirillaceae gen. nov., a novel taxon isolated from the Yangtze River Yuezi River estuary sludge.</title>
        <authorList>
            <person name="Ruan L."/>
        </authorList>
    </citation>
    <scope>NUCLEOTIDE SEQUENCE [LARGE SCALE GENOMIC DNA]</scope>
    <source>
        <strain evidence="6">R-7</strain>
    </source>
</reference>
<dbReference type="InterPro" id="IPR010258">
    <property type="entry name" value="Conjugal_tfr_TrbG/VirB9/CagX"/>
</dbReference>
<feature type="compositionally biased region" description="Polar residues" evidence="3">
    <location>
        <begin position="326"/>
        <end position="338"/>
    </location>
</feature>
<dbReference type="InterPro" id="IPR014142">
    <property type="entry name" value="TrbG_Ti"/>
</dbReference>
<feature type="chain" id="PRO_5046392104" evidence="4">
    <location>
        <begin position="22"/>
        <end position="346"/>
    </location>
</feature>
<dbReference type="NCBIfam" id="TIGR02775">
    <property type="entry name" value="TrbG_Ti"/>
    <property type="match status" value="1"/>
</dbReference>
<dbReference type="InterPro" id="IPR038161">
    <property type="entry name" value="VirB9/CagX/TrbG_C_sf"/>
</dbReference>
<sequence length="346" mass="37571">MNGQARIGTMIALSISSLVLASCVSKLPPPAIQYDKEAFEPAAVEADPPKAVTIVKIPEPLPLPGQLQAVPSAAAPDTRPPTARVDAANAAALQEPSTHGYINAVQIYPFVEGALYRLYAAPEQVSDITLEAGETLVAVSAGDTVRWVVGNTTSGASGGERVHILVKPFAPSLKTNMVITTDRRTYHLALESTDSTAMAALSWTYPEDQLIALKAQNEKADAVAPVASRLALENLHFRYAITGDTPPWRPLRAFDDGSKVYIEFPGRIDQGETPPLFVVGPTGDNELVNYRVRRNYYIVDRLFAAAELRLGQDPQQVVRISRDDAVQSNDVPSQTSFPRPTFRRER</sequence>
<proteinExistence type="inferred from homology"/>
<comment type="caution">
    <text evidence="5">The sequence shown here is derived from an EMBL/GenBank/DDBJ whole genome shotgun (WGS) entry which is preliminary data.</text>
</comment>
<dbReference type="Gene3D" id="2.60.40.2500">
    <property type="match status" value="1"/>
</dbReference>
<dbReference type="PROSITE" id="PS51257">
    <property type="entry name" value="PROKAR_LIPOPROTEIN"/>
    <property type="match status" value="1"/>
</dbReference>
<keyword evidence="6" id="KW-1185">Reference proteome</keyword>
<organism evidence="5 6">
    <name type="scientific">Dongia sedimenti</name>
    <dbReference type="NCBI Taxonomy" id="3064282"/>
    <lineage>
        <taxon>Bacteria</taxon>
        <taxon>Pseudomonadati</taxon>
        <taxon>Pseudomonadota</taxon>
        <taxon>Alphaproteobacteria</taxon>
        <taxon>Rhodospirillales</taxon>
        <taxon>Dongiaceae</taxon>
        <taxon>Dongia</taxon>
    </lineage>
</organism>
<evidence type="ECO:0000256" key="2">
    <source>
        <dbReference type="ARBA" id="ARBA00022729"/>
    </source>
</evidence>
<feature type="signal peptide" evidence="4">
    <location>
        <begin position="1"/>
        <end position="21"/>
    </location>
</feature>
<feature type="region of interest" description="Disordered" evidence="3">
    <location>
        <begin position="322"/>
        <end position="346"/>
    </location>
</feature>
<gene>
    <name evidence="5" type="primary">trbG</name>
    <name evidence="5" type="ORF">Q8A70_22900</name>
</gene>
<protein>
    <submittedName>
        <fullName evidence="5">P-type conjugative transfer protein TrbG</fullName>
    </submittedName>
</protein>
<dbReference type="Proteomes" id="UP001230156">
    <property type="component" value="Unassembled WGS sequence"/>
</dbReference>
<evidence type="ECO:0000313" key="5">
    <source>
        <dbReference type="EMBL" id="MDQ7250556.1"/>
    </source>
</evidence>
<dbReference type="RefSeq" id="WP_379959976.1">
    <property type="nucleotide sequence ID" value="NZ_JAUYVI010000007.1"/>
</dbReference>
<comment type="similarity">
    <text evidence="1">Belongs to the TrbG/VirB9 family.</text>
</comment>
<keyword evidence="2 4" id="KW-0732">Signal</keyword>
<accession>A0ABU0YUA1</accession>
<dbReference type="EMBL" id="JAUYVI010000007">
    <property type="protein sequence ID" value="MDQ7250556.1"/>
    <property type="molecule type" value="Genomic_DNA"/>
</dbReference>
<evidence type="ECO:0000256" key="3">
    <source>
        <dbReference type="SAM" id="MobiDB-lite"/>
    </source>
</evidence>
<dbReference type="Pfam" id="PF03524">
    <property type="entry name" value="CagX"/>
    <property type="match status" value="1"/>
</dbReference>
<name>A0ABU0YUA1_9PROT</name>
<dbReference type="InterPro" id="IPR033645">
    <property type="entry name" value="VirB9/CagX/TrbG_C"/>
</dbReference>
<evidence type="ECO:0000256" key="1">
    <source>
        <dbReference type="ARBA" id="ARBA00006135"/>
    </source>
</evidence>